<evidence type="ECO:0000256" key="4">
    <source>
        <dbReference type="ARBA" id="ARBA00023337"/>
    </source>
</evidence>
<comment type="catalytic activity">
    <reaction evidence="4">
        <text>a 1,2-diacyl-sn-glycero-3-phospho-(1D-myo-inositol-3,5-bisphosphate) + H2O = a 1,2-diacyl-sn-glycero-3-phospho-(1D-myo-inositol-3-phosphate) + phosphate</text>
        <dbReference type="Rhea" id="RHEA:32955"/>
        <dbReference type="ChEBI" id="CHEBI:15377"/>
        <dbReference type="ChEBI" id="CHEBI:43474"/>
        <dbReference type="ChEBI" id="CHEBI:57923"/>
        <dbReference type="ChEBI" id="CHEBI:58088"/>
    </reaction>
</comment>
<name>A0A8T0HY72_CERPU</name>
<dbReference type="PANTHER" id="PTHR45738:SF5">
    <property type="entry name" value="POLYPHOSPHOINOSITIDE PHOSPHATASE"/>
    <property type="match status" value="1"/>
</dbReference>
<gene>
    <name evidence="7" type="ORF">KC19_5G053400</name>
</gene>
<reference evidence="7" key="1">
    <citation type="submission" date="2020-06" db="EMBL/GenBank/DDBJ databases">
        <title>WGS assembly of Ceratodon purpureus strain R40.</title>
        <authorList>
            <person name="Carey S.B."/>
            <person name="Jenkins J."/>
            <person name="Shu S."/>
            <person name="Lovell J.T."/>
            <person name="Sreedasyam A."/>
            <person name="Maumus F."/>
            <person name="Tiley G.P."/>
            <person name="Fernandez-Pozo N."/>
            <person name="Barry K."/>
            <person name="Chen C."/>
            <person name="Wang M."/>
            <person name="Lipzen A."/>
            <person name="Daum C."/>
            <person name="Saski C.A."/>
            <person name="Payton A.C."/>
            <person name="Mcbreen J.C."/>
            <person name="Conrad R.E."/>
            <person name="Kollar L.M."/>
            <person name="Olsson S."/>
            <person name="Huttunen S."/>
            <person name="Landis J.B."/>
            <person name="Wickett N.J."/>
            <person name="Johnson M.G."/>
            <person name="Rensing S.A."/>
            <person name="Grimwood J."/>
            <person name="Schmutz J."/>
            <person name="Mcdaniel S.F."/>
        </authorList>
    </citation>
    <scope>NUCLEOTIDE SEQUENCE</scope>
    <source>
        <strain evidence="7">R40</strain>
    </source>
</reference>
<dbReference type="GO" id="GO:0005774">
    <property type="term" value="C:vacuolar membrane"/>
    <property type="evidence" value="ECO:0007669"/>
    <property type="project" value="UniProtKB-SubCell"/>
</dbReference>
<dbReference type="InterPro" id="IPR002013">
    <property type="entry name" value="SAC_dom"/>
</dbReference>
<dbReference type="InterPro" id="IPR043573">
    <property type="entry name" value="Fig4-like"/>
</dbReference>
<comment type="caution">
    <text evidence="7">The sequence shown here is derived from an EMBL/GenBank/DDBJ whole genome shotgun (WGS) entry which is preliminary data.</text>
</comment>
<dbReference type="AlphaFoldDB" id="A0A8T0HY72"/>
<evidence type="ECO:0000259" key="6">
    <source>
        <dbReference type="PROSITE" id="PS50275"/>
    </source>
</evidence>
<dbReference type="Proteomes" id="UP000822688">
    <property type="component" value="Chromosome 5"/>
</dbReference>
<evidence type="ECO:0000256" key="1">
    <source>
        <dbReference type="ARBA" id="ARBA00004148"/>
    </source>
</evidence>
<keyword evidence="3" id="KW-0472">Membrane</keyword>
<comment type="subcellular location">
    <subcellularLocation>
        <location evidence="1">Vacuole membrane</location>
        <topology evidence="1">Peripheral membrane protein</topology>
    </subcellularLocation>
</comment>
<evidence type="ECO:0000256" key="5">
    <source>
        <dbReference type="ARBA" id="ARBA00023464"/>
    </source>
</evidence>
<dbReference type="GO" id="GO:0046856">
    <property type="term" value="P:phosphatidylinositol dephosphorylation"/>
    <property type="evidence" value="ECO:0007669"/>
    <property type="project" value="InterPro"/>
</dbReference>
<evidence type="ECO:0000313" key="7">
    <source>
        <dbReference type="EMBL" id="KAG0576074.1"/>
    </source>
</evidence>
<dbReference type="Pfam" id="PF02383">
    <property type="entry name" value="Syja_N"/>
    <property type="match status" value="1"/>
</dbReference>
<dbReference type="GO" id="GO:0043813">
    <property type="term" value="F:phosphatidylinositol-3,5-bisphosphate 5-phosphatase activity"/>
    <property type="evidence" value="ECO:0007669"/>
    <property type="project" value="InterPro"/>
</dbReference>
<evidence type="ECO:0000256" key="3">
    <source>
        <dbReference type="ARBA" id="ARBA00023136"/>
    </source>
</evidence>
<feature type="domain" description="SAC" evidence="6">
    <location>
        <begin position="164"/>
        <end position="597"/>
    </location>
</feature>
<protein>
    <recommendedName>
        <fullName evidence="6">SAC domain-containing protein</fullName>
    </recommendedName>
</protein>
<keyword evidence="8" id="KW-1185">Reference proteome</keyword>
<dbReference type="PANTHER" id="PTHR45738">
    <property type="entry name" value="POLYPHOSPHOINOSITIDE PHOSPHATASE"/>
    <property type="match status" value="1"/>
</dbReference>
<dbReference type="EMBL" id="CM026425">
    <property type="protein sequence ID" value="KAG0576074.1"/>
    <property type="molecule type" value="Genomic_DNA"/>
</dbReference>
<comment type="subunit">
    <text evidence="5">Component of the PI(3,5)P2 regulatory complex at least composed of ATG18, SAC/FIG4, FAB1 and VAC14.</text>
</comment>
<proteinExistence type="predicted"/>
<evidence type="ECO:0000313" key="8">
    <source>
        <dbReference type="Proteomes" id="UP000822688"/>
    </source>
</evidence>
<evidence type="ECO:0000256" key="2">
    <source>
        <dbReference type="ARBA" id="ARBA00022801"/>
    </source>
</evidence>
<dbReference type="PROSITE" id="PS50275">
    <property type="entry name" value="SAC"/>
    <property type="match status" value="1"/>
</dbReference>
<organism evidence="7 8">
    <name type="scientific">Ceratodon purpureus</name>
    <name type="common">Fire moss</name>
    <name type="synonym">Dicranum purpureum</name>
    <dbReference type="NCBI Taxonomy" id="3225"/>
    <lineage>
        <taxon>Eukaryota</taxon>
        <taxon>Viridiplantae</taxon>
        <taxon>Streptophyta</taxon>
        <taxon>Embryophyta</taxon>
        <taxon>Bryophyta</taxon>
        <taxon>Bryophytina</taxon>
        <taxon>Bryopsida</taxon>
        <taxon>Dicranidae</taxon>
        <taxon>Pseudoditrichales</taxon>
        <taxon>Ditrichaceae</taxon>
        <taxon>Ceratodon</taxon>
    </lineage>
</organism>
<sequence>MAPAKTRQRPLVQSNRDLDPASYSLENFTLYETRARYYLVGRDKKKQHWQVLKIDRTEAAELNLVEDPVIYTEAECKRLLNRVAEGNKPTGGLQLVTKAYGIVGFIKFMESYYMILVTKRRQIGSICGHAIYCIEESQLITVPHPSVQSEVSNSKDELRYKKLLLGVDLTKDFFFSYTYCIMQNMQTNVTRPLDSDRQMPYDNMFVWNAYLTSSIRQALKNTRWTVALVHGFFEQEKLSIFGRIFVITLVGRRSRHFAGTRYLKRGVNDKGRVANDVETEQLVIDEETGIGRGTGQISSVVQHRGSIPLFWSQEMSRLSPKPDIILQRFDPIYHATKLHFEDLSSRYGNPIIILSLIKTVEKRPREMMLRREFANAVGYLNQTYPEEKRLKFIHWDFHKFAKSGSKSANVLAVLGGVAADALDLTGFYYSGKELVSKKKLQPILISATPAIPAGRKSPLRDRTVSLDLSLDRRVVLDIGNRHLSMDLTSLHSVTGSSVLNGRLVNIHEVDPKVPVVPKVDKVREPRYQNGVLRTNCIDCLDRTNVAQYAYGLEALGRQLQAVGLTDTPKVDPDSGVAVALMDMYQNMGDSLALQYGGSEAHNYVFPERQGKWKATTQSQEFLKSIRRYYSNTITDGEKQDAMNLFLGHFQPQEGKPALWELETDYYLHAGGQGEESYFEHKSPSMTNRKTSVNFQKPRNNKLYSTSPFEEDFHRLKLTSFDKLQATVGSAKSVRMYGDFGFKRRTVTGVASDAAEVQLKSPNWLYGQPKLVEDDLEKSDAKTRLAEVQATERKNEQEFGDLDWLASLSPHAEEELFTRYVRMGLNEDDSWYGTRILPGTIEASEANQHYLECCQGSPHDFEDLTSNEGIHSTFQSISDQLFHLHDEEMVKLAMEAALSQYDNICNSELYNHVSQDAPALGNSAGAFYDSLPRDNQLCRVLS</sequence>
<accession>A0A8T0HY72</accession>
<keyword evidence="2" id="KW-0378">Hydrolase</keyword>